<dbReference type="InterPro" id="IPR027558">
    <property type="entry name" value="Pre_pil_HX9DG_C"/>
</dbReference>
<dbReference type="GO" id="GO:0015628">
    <property type="term" value="P:protein secretion by the type II secretion system"/>
    <property type="evidence" value="ECO:0007669"/>
    <property type="project" value="InterPro"/>
</dbReference>
<keyword evidence="5" id="KW-1185">Reference proteome</keyword>
<dbReference type="InterPro" id="IPR012902">
    <property type="entry name" value="N_methyl_site"/>
</dbReference>
<name>A0A402CTY1_9BACT</name>
<dbReference type="Pfam" id="PF07963">
    <property type="entry name" value="N_methyl"/>
    <property type="match status" value="1"/>
</dbReference>
<evidence type="ECO:0000256" key="3">
    <source>
        <dbReference type="SAM" id="Phobius"/>
    </source>
</evidence>
<evidence type="ECO:0000313" key="4">
    <source>
        <dbReference type="EMBL" id="BDI28797.1"/>
    </source>
</evidence>
<dbReference type="KEGG" id="ccot:CCAX7_008480"/>
<feature type="transmembrane region" description="Helical" evidence="3">
    <location>
        <begin position="6"/>
        <end position="30"/>
    </location>
</feature>
<gene>
    <name evidence="4" type="ORF">CCAX7_008480</name>
</gene>
<dbReference type="RefSeq" id="WP_119320856.1">
    <property type="nucleotide sequence ID" value="NZ_AP025739.1"/>
</dbReference>
<dbReference type="SUPFAM" id="SSF54523">
    <property type="entry name" value="Pili subunits"/>
    <property type="match status" value="1"/>
</dbReference>
<evidence type="ECO:0000256" key="1">
    <source>
        <dbReference type="ARBA" id="ARBA00022481"/>
    </source>
</evidence>
<sequence length="276" mass="28937">MKKQGFTLIELLVVIAIIAVLAAILFPVFAKVREKARQTSCASNQKQLGLALMQYVQDNDEFYPSGTRGTDPSNLNTGEGWASQIYTYVKSTAVYQCPDDPTKGSHISYTYSLCLGGSSSAAMTSSTKTILLSEGQNDTTDPTNASEVGSATTDGLPYHPCAGGGPIWCDYRADNFVGGPPLQATGVLDGQGTTSVGTGNWGYYTAKGGRHNEGANYLMADGHCKWYLPAAVSAGWNAVTSTDLGGGSVPGAPGVYGTVYAEGVDNGKHAVTYSIR</sequence>
<dbReference type="Proteomes" id="UP000287394">
    <property type="component" value="Chromosome"/>
</dbReference>
<keyword evidence="3" id="KW-1133">Transmembrane helix</keyword>
<dbReference type="GO" id="GO:0015627">
    <property type="term" value="C:type II protein secretion system complex"/>
    <property type="evidence" value="ECO:0007669"/>
    <property type="project" value="InterPro"/>
</dbReference>
<dbReference type="AlphaFoldDB" id="A0A402CTY1"/>
<keyword evidence="3" id="KW-0812">Transmembrane</keyword>
<dbReference type="InterPro" id="IPR011453">
    <property type="entry name" value="DUF1559"/>
</dbReference>
<organism evidence="4 5">
    <name type="scientific">Capsulimonas corticalis</name>
    <dbReference type="NCBI Taxonomy" id="2219043"/>
    <lineage>
        <taxon>Bacteria</taxon>
        <taxon>Bacillati</taxon>
        <taxon>Armatimonadota</taxon>
        <taxon>Armatimonadia</taxon>
        <taxon>Capsulimonadales</taxon>
        <taxon>Capsulimonadaceae</taxon>
        <taxon>Capsulimonas</taxon>
    </lineage>
</organism>
<dbReference type="InterPro" id="IPR045584">
    <property type="entry name" value="Pilin-like"/>
</dbReference>
<dbReference type="OrthoDB" id="255922at2"/>
<proteinExistence type="predicted"/>
<feature type="region of interest" description="Disordered" evidence="2">
    <location>
        <begin position="134"/>
        <end position="153"/>
    </location>
</feature>
<reference evidence="4 5" key="1">
    <citation type="journal article" date="2019" name="Int. J. Syst. Evol. Microbiol.">
        <title>Capsulimonas corticalis gen. nov., sp. nov., an aerobic capsulated bacterium, of a novel bacterial order, Capsulimonadales ord. nov., of the class Armatimonadia of the phylum Armatimonadetes.</title>
        <authorList>
            <person name="Li J."/>
            <person name="Kudo C."/>
            <person name="Tonouchi A."/>
        </authorList>
    </citation>
    <scope>NUCLEOTIDE SEQUENCE [LARGE SCALE GENOMIC DNA]</scope>
    <source>
        <strain evidence="4 5">AX-7</strain>
    </source>
</reference>
<protein>
    <submittedName>
        <fullName evidence="4">Uncharacterized protein</fullName>
    </submittedName>
</protein>
<dbReference type="EMBL" id="AP025739">
    <property type="protein sequence ID" value="BDI28797.1"/>
    <property type="molecule type" value="Genomic_DNA"/>
</dbReference>
<dbReference type="PROSITE" id="PS00409">
    <property type="entry name" value="PROKAR_NTER_METHYL"/>
    <property type="match status" value="1"/>
</dbReference>
<dbReference type="NCBIfam" id="TIGR02532">
    <property type="entry name" value="IV_pilin_GFxxxE"/>
    <property type="match status" value="1"/>
</dbReference>
<dbReference type="PRINTS" id="PR00813">
    <property type="entry name" value="BCTERIALGSPG"/>
</dbReference>
<dbReference type="Pfam" id="PF07596">
    <property type="entry name" value="SBP_bac_10"/>
    <property type="match status" value="1"/>
</dbReference>
<evidence type="ECO:0000313" key="5">
    <source>
        <dbReference type="Proteomes" id="UP000287394"/>
    </source>
</evidence>
<dbReference type="PANTHER" id="PTHR30093">
    <property type="entry name" value="GENERAL SECRETION PATHWAY PROTEIN G"/>
    <property type="match status" value="1"/>
</dbReference>
<accession>A0A402CTY1</accession>
<evidence type="ECO:0000256" key="2">
    <source>
        <dbReference type="SAM" id="MobiDB-lite"/>
    </source>
</evidence>
<dbReference type="Gene3D" id="3.30.700.10">
    <property type="entry name" value="Glycoprotein, Type 4 Pilin"/>
    <property type="match status" value="1"/>
</dbReference>
<dbReference type="NCBIfam" id="TIGR04294">
    <property type="entry name" value="pre_pil_HX9DG"/>
    <property type="match status" value="1"/>
</dbReference>
<keyword evidence="1" id="KW-0488">Methylation</keyword>
<keyword evidence="3" id="KW-0472">Membrane</keyword>
<dbReference type="InterPro" id="IPR000983">
    <property type="entry name" value="Bac_GSPG_pilin"/>
</dbReference>